<accession>A0AAV0LX42</accession>
<feature type="compositionally biased region" description="Basic residues" evidence="1">
    <location>
        <begin position="26"/>
        <end position="42"/>
    </location>
</feature>
<gene>
    <name evidence="2" type="ORF">LITE_LOCUS25701</name>
</gene>
<evidence type="ECO:0000256" key="1">
    <source>
        <dbReference type="SAM" id="MobiDB-lite"/>
    </source>
</evidence>
<dbReference type="AlphaFoldDB" id="A0AAV0LX42"/>
<feature type="compositionally biased region" description="Basic and acidic residues" evidence="1">
    <location>
        <begin position="52"/>
        <end position="61"/>
    </location>
</feature>
<sequence>NCPPSLSGLNSGPLRSFTRLQGLPGGHRRRGRRRRSSSRRSLNRGSCLLFPKSEDLSTEKK</sequence>
<proteinExistence type="predicted"/>
<feature type="region of interest" description="Disordered" evidence="1">
    <location>
        <begin position="1"/>
        <end position="61"/>
    </location>
</feature>
<dbReference type="Proteomes" id="UP001154282">
    <property type="component" value="Unassembled WGS sequence"/>
</dbReference>
<evidence type="ECO:0000313" key="3">
    <source>
        <dbReference type="Proteomes" id="UP001154282"/>
    </source>
</evidence>
<name>A0AAV0LX42_9ROSI</name>
<dbReference type="EMBL" id="CAMGYJ010000006">
    <property type="protein sequence ID" value="CAI0438116.1"/>
    <property type="molecule type" value="Genomic_DNA"/>
</dbReference>
<comment type="caution">
    <text evidence="2">The sequence shown here is derived from an EMBL/GenBank/DDBJ whole genome shotgun (WGS) entry which is preliminary data.</text>
</comment>
<protein>
    <submittedName>
        <fullName evidence="2">Uncharacterized protein</fullName>
    </submittedName>
</protein>
<keyword evidence="3" id="KW-1185">Reference proteome</keyword>
<feature type="non-terminal residue" evidence="2">
    <location>
        <position position="1"/>
    </location>
</feature>
<organism evidence="2 3">
    <name type="scientific">Linum tenue</name>
    <dbReference type="NCBI Taxonomy" id="586396"/>
    <lineage>
        <taxon>Eukaryota</taxon>
        <taxon>Viridiplantae</taxon>
        <taxon>Streptophyta</taxon>
        <taxon>Embryophyta</taxon>
        <taxon>Tracheophyta</taxon>
        <taxon>Spermatophyta</taxon>
        <taxon>Magnoliopsida</taxon>
        <taxon>eudicotyledons</taxon>
        <taxon>Gunneridae</taxon>
        <taxon>Pentapetalae</taxon>
        <taxon>rosids</taxon>
        <taxon>fabids</taxon>
        <taxon>Malpighiales</taxon>
        <taxon>Linaceae</taxon>
        <taxon>Linum</taxon>
    </lineage>
</organism>
<evidence type="ECO:0000313" key="2">
    <source>
        <dbReference type="EMBL" id="CAI0438116.1"/>
    </source>
</evidence>
<reference evidence="2" key="1">
    <citation type="submission" date="2022-08" db="EMBL/GenBank/DDBJ databases">
        <authorList>
            <person name="Gutierrez-Valencia J."/>
        </authorList>
    </citation>
    <scope>NUCLEOTIDE SEQUENCE</scope>
</reference>